<name>A0AAD0S352_9GAMM</name>
<dbReference type="Proteomes" id="UP000264605">
    <property type="component" value="Plasmid unnamed1"/>
</dbReference>
<geneLocation type="plasmid" evidence="2 5">
    <name>unnamed1</name>
</geneLocation>
<evidence type="ECO:0008006" key="6">
    <source>
        <dbReference type="Google" id="ProtNLM"/>
    </source>
</evidence>
<dbReference type="KEGG" id="pdj:D0907_17455"/>
<feature type="transmembrane region" description="Helical" evidence="1">
    <location>
        <begin position="83"/>
        <end position="101"/>
    </location>
</feature>
<keyword evidence="1" id="KW-1133">Transmembrane helix</keyword>
<dbReference type="GeneID" id="99507269"/>
<reference evidence="2 5" key="2">
    <citation type="submission" date="2018-08" db="EMBL/GenBank/DDBJ databases">
        <title>Draft genome sequence of Pseudoalteromonas donghaensis HJ51.</title>
        <authorList>
            <person name="Oh J."/>
            <person name="Roh D."/>
        </authorList>
    </citation>
    <scope>NUCLEOTIDE SEQUENCE [LARGE SCALE GENOMIC DNA]</scope>
    <source>
        <strain evidence="2 5">HJ51</strain>
        <plasmid evidence="2 5">unnamed1</plasmid>
    </source>
</reference>
<evidence type="ECO:0000256" key="1">
    <source>
        <dbReference type="SAM" id="Phobius"/>
    </source>
</evidence>
<dbReference type="EMBL" id="CP032091">
    <property type="protein sequence ID" value="AXV67111.1"/>
    <property type="molecule type" value="Genomic_DNA"/>
</dbReference>
<accession>A0AAD0S352</accession>
<evidence type="ECO:0000313" key="4">
    <source>
        <dbReference type="Proteomes" id="UP000183805"/>
    </source>
</evidence>
<keyword evidence="2" id="KW-0614">Plasmid</keyword>
<sequence length="123" mass="13466">MILAAGYLAIFLGLIHSFLGEILIFQKLRDNELIPSHGGDLLKARQVRILWASWHLVSIFGFGMASILIWLSLSTSNSSITEVLINIVSITMLCGAVLVLIGTKGKHPGWIVLTIIGILPWFA</sequence>
<keyword evidence="1" id="KW-0472">Membrane</keyword>
<evidence type="ECO:0000313" key="3">
    <source>
        <dbReference type="EMBL" id="SFT73029.1"/>
    </source>
</evidence>
<dbReference type="AlphaFoldDB" id="A0AAD0S352"/>
<proteinExistence type="predicted"/>
<feature type="transmembrane region" description="Helical" evidence="1">
    <location>
        <begin position="6"/>
        <end position="28"/>
    </location>
</feature>
<gene>
    <name evidence="2" type="ORF">D0907_17455</name>
    <name evidence="3" type="ORF">SAMN04487854_10890</name>
</gene>
<evidence type="ECO:0000313" key="2">
    <source>
        <dbReference type="EMBL" id="AXV67111.1"/>
    </source>
</evidence>
<dbReference type="EMBL" id="FPAZ01000008">
    <property type="protein sequence ID" value="SFT73029.1"/>
    <property type="molecule type" value="Genomic_DNA"/>
</dbReference>
<keyword evidence="1" id="KW-0812">Transmembrane</keyword>
<dbReference type="RefSeq" id="WP_074989106.1">
    <property type="nucleotide sequence ID" value="NZ_CP032091.1"/>
</dbReference>
<organism evidence="2 5">
    <name type="scientific">Pseudoalteromonas lipolytica</name>
    <dbReference type="NCBI Taxonomy" id="570156"/>
    <lineage>
        <taxon>Bacteria</taxon>
        <taxon>Pseudomonadati</taxon>
        <taxon>Pseudomonadota</taxon>
        <taxon>Gammaproteobacteria</taxon>
        <taxon>Alteromonadales</taxon>
        <taxon>Pseudoalteromonadaceae</taxon>
        <taxon>Pseudoalteromonas</taxon>
    </lineage>
</organism>
<keyword evidence="4" id="KW-1185">Reference proteome</keyword>
<protein>
    <recommendedName>
        <fullName evidence="6">DUF1304 domain-containing protein</fullName>
    </recommendedName>
</protein>
<feature type="transmembrane region" description="Helical" evidence="1">
    <location>
        <begin position="49"/>
        <end position="71"/>
    </location>
</feature>
<reference evidence="3 4" key="1">
    <citation type="submission" date="2016-10" db="EMBL/GenBank/DDBJ databases">
        <authorList>
            <person name="Varghese N."/>
            <person name="Submissions S."/>
        </authorList>
    </citation>
    <scope>NUCLEOTIDE SEQUENCE [LARGE SCALE GENOMIC DNA]</scope>
    <source>
        <strain evidence="3 4">CGMCC 1.8499</strain>
    </source>
</reference>
<evidence type="ECO:0000313" key="5">
    <source>
        <dbReference type="Proteomes" id="UP000264605"/>
    </source>
</evidence>
<dbReference type="Proteomes" id="UP000183805">
    <property type="component" value="Unassembled WGS sequence"/>
</dbReference>